<evidence type="ECO:0000313" key="1">
    <source>
        <dbReference type="EMBL" id="MCI52796.1"/>
    </source>
</evidence>
<protein>
    <submittedName>
        <fullName evidence="1">Uncharacterized protein</fullName>
    </submittedName>
</protein>
<keyword evidence="2" id="KW-1185">Reference proteome</keyword>
<organism evidence="1 2">
    <name type="scientific">Trifolium medium</name>
    <dbReference type="NCBI Taxonomy" id="97028"/>
    <lineage>
        <taxon>Eukaryota</taxon>
        <taxon>Viridiplantae</taxon>
        <taxon>Streptophyta</taxon>
        <taxon>Embryophyta</taxon>
        <taxon>Tracheophyta</taxon>
        <taxon>Spermatophyta</taxon>
        <taxon>Magnoliopsida</taxon>
        <taxon>eudicotyledons</taxon>
        <taxon>Gunneridae</taxon>
        <taxon>Pentapetalae</taxon>
        <taxon>rosids</taxon>
        <taxon>fabids</taxon>
        <taxon>Fabales</taxon>
        <taxon>Fabaceae</taxon>
        <taxon>Papilionoideae</taxon>
        <taxon>50 kb inversion clade</taxon>
        <taxon>NPAAA clade</taxon>
        <taxon>Hologalegina</taxon>
        <taxon>IRL clade</taxon>
        <taxon>Trifolieae</taxon>
        <taxon>Trifolium</taxon>
    </lineage>
</organism>
<dbReference type="AlphaFoldDB" id="A0A392SY32"/>
<accession>A0A392SY32</accession>
<comment type="caution">
    <text evidence="1">The sequence shown here is derived from an EMBL/GenBank/DDBJ whole genome shotgun (WGS) entry which is preliminary data.</text>
</comment>
<evidence type="ECO:0000313" key="2">
    <source>
        <dbReference type="Proteomes" id="UP000265520"/>
    </source>
</evidence>
<reference evidence="1 2" key="1">
    <citation type="journal article" date="2018" name="Front. Plant Sci.">
        <title>Red Clover (Trifolium pratense) and Zigzag Clover (T. medium) - A Picture of Genomic Similarities and Differences.</title>
        <authorList>
            <person name="Dluhosova J."/>
            <person name="Istvanek J."/>
            <person name="Nedelnik J."/>
            <person name="Repkova J."/>
        </authorList>
    </citation>
    <scope>NUCLEOTIDE SEQUENCE [LARGE SCALE GENOMIC DNA]</scope>
    <source>
        <strain evidence="2">cv. 10/8</strain>
        <tissue evidence="1">Leaf</tissue>
    </source>
</reference>
<dbReference type="EMBL" id="LXQA010453014">
    <property type="protein sequence ID" value="MCI52796.1"/>
    <property type="molecule type" value="Genomic_DNA"/>
</dbReference>
<dbReference type="Proteomes" id="UP000265520">
    <property type="component" value="Unassembled WGS sequence"/>
</dbReference>
<name>A0A392SY32_9FABA</name>
<sequence length="63" mass="6757">EVGAWGEIAMVEVWFCSGKSTWGARSHARCEISEVLKPGNFLEMAPGAQKMAPGAPVLTFCES</sequence>
<proteinExistence type="predicted"/>
<feature type="non-terminal residue" evidence="1">
    <location>
        <position position="1"/>
    </location>
</feature>